<dbReference type="EMBL" id="AFAY01000031">
    <property type="protein sequence ID" value="EGF10683.1"/>
    <property type="molecule type" value="Genomic_DNA"/>
</dbReference>
<dbReference type="HOGENOM" id="CLU_3138076_0_0_4"/>
<accession>F2BD07</accession>
<dbReference type="AlphaFoldDB" id="F2BD07"/>
<gene>
    <name evidence="1" type="ORF">HMPREF9123_1564</name>
</gene>
<evidence type="ECO:0000313" key="1">
    <source>
        <dbReference type="EMBL" id="EGF10683.1"/>
    </source>
</evidence>
<dbReference type="Proteomes" id="UP000004105">
    <property type="component" value="Unassembled WGS sequence"/>
</dbReference>
<sequence>MAHAFSAASKSVPFPKAQTACYLDNRGRLKTLIPSFPRRREFCLTFGNA</sequence>
<comment type="caution">
    <text evidence="1">The sequence shown here is derived from an EMBL/GenBank/DDBJ whole genome shotgun (WGS) entry which is preliminary data.</text>
</comment>
<protein>
    <submittedName>
        <fullName evidence="1">Uncharacterized protein</fullName>
    </submittedName>
</protein>
<evidence type="ECO:0000313" key="2">
    <source>
        <dbReference type="Proteomes" id="UP000004105"/>
    </source>
</evidence>
<organism evidence="1 2">
    <name type="scientific">Neisseria bacilliformis ATCC BAA-1200</name>
    <dbReference type="NCBI Taxonomy" id="888742"/>
    <lineage>
        <taxon>Bacteria</taxon>
        <taxon>Pseudomonadati</taxon>
        <taxon>Pseudomonadota</taxon>
        <taxon>Betaproteobacteria</taxon>
        <taxon>Neisseriales</taxon>
        <taxon>Neisseriaceae</taxon>
        <taxon>Neisseria</taxon>
    </lineage>
</organism>
<keyword evidence="2" id="KW-1185">Reference proteome</keyword>
<name>F2BD07_9NEIS</name>
<reference evidence="1 2" key="1">
    <citation type="submission" date="2011-02" db="EMBL/GenBank/DDBJ databases">
        <authorList>
            <person name="Muzny D."/>
            <person name="Qin X."/>
            <person name="Deng J."/>
            <person name="Jiang H."/>
            <person name="Liu Y."/>
            <person name="Qu J."/>
            <person name="Song X.-Z."/>
            <person name="Zhang L."/>
            <person name="Thornton R."/>
            <person name="Coyle M."/>
            <person name="Francisco L."/>
            <person name="Jackson L."/>
            <person name="Javaid M."/>
            <person name="Korchina V."/>
            <person name="Kovar C."/>
            <person name="Mata R."/>
            <person name="Mathew T."/>
            <person name="Ngo R."/>
            <person name="Nguyen L."/>
            <person name="Nguyen N."/>
            <person name="Okwuonu G."/>
            <person name="Ongeri F."/>
            <person name="Pham C."/>
            <person name="Simmons D."/>
            <person name="Wilczek-Boney K."/>
            <person name="Hale W."/>
            <person name="Jakkamsetti A."/>
            <person name="Pham P."/>
            <person name="Ruth R."/>
            <person name="San Lucas F."/>
            <person name="Warren J."/>
            <person name="Zhang J."/>
            <person name="Zhao Z."/>
            <person name="Zhou C."/>
            <person name="Zhu D."/>
            <person name="Lee S."/>
            <person name="Bess C."/>
            <person name="Blankenburg K."/>
            <person name="Forbes L."/>
            <person name="Fu Q."/>
            <person name="Gubbala S."/>
            <person name="Hirani K."/>
            <person name="Jayaseelan J.C."/>
            <person name="Lara F."/>
            <person name="Munidasa M."/>
            <person name="Palculict T."/>
            <person name="Patil S."/>
            <person name="Pu L.-L."/>
            <person name="Saada N."/>
            <person name="Tang L."/>
            <person name="Weissenberger G."/>
            <person name="Zhu Y."/>
            <person name="Hemphill L."/>
            <person name="Shang Y."/>
            <person name="Youmans B."/>
            <person name="Ayvaz T."/>
            <person name="Ross M."/>
            <person name="Santibanez J."/>
            <person name="Aqrawi P."/>
            <person name="Gross S."/>
            <person name="Joshi V."/>
            <person name="Fowler G."/>
            <person name="Nazareth L."/>
            <person name="Reid J."/>
            <person name="Worley K."/>
            <person name="Petrosino J."/>
            <person name="Highlander S."/>
            <person name="Gibbs R."/>
        </authorList>
    </citation>
    <scope>NUCLEOTIDE SEQUENCE [LARGE SCALE GENOMIC DNA]</scope>
    <source>
        <strain evidence="1 2">ATCC BAA-1200</strain>
    </source>
</reference>
<proteinExistence type="predicted"/>